<feature type="domain" description="Integrase catalytic" evidence="6">
    <location>
        <begin position="107"/>
        <end position="293"/>
    </location>
</feature>
<accession>A0A0G3XDZ8</accession>
<dbReference type="KEGG" id="cna:AB433_04575"/>
<dbReference type="SUPFAM" id="SSF53098">
    <property type="entry name" value="Ribonuclease H-like"/>
    <property type="match status" value="1"/>
</dbReference>
<dbReference type="InterPro" id="IPR017894">
    <property type="entry name" value="HTH_IS21_transposase_type"/>
</dbReference>
<gene>
    <name evidence="7" type="ORF">AB433_04575</name>
</gene>
<evidence type="ECO:0000313" key="7">
    <source>
        <dbReference type="EMBL" id="AKM09422.1"/>
    </source>
</evidence>
<dbReference type="GO" id="GO:0006310">
    <property type="term" value="P:DNA recombination"/>
    <property type="evidence" value="ECO:0007669"/>
    <property type="project" value="UniProtKB-KW"/>
</dbReference>
<evidence type="ECO:0000256" key="1">
    <source>
        <dbReference type="ARBA" id="ARBA00009277"/>
    </source>
</evidence>
<keyword evidence="2" id="KW-0815">Transposition</keyword>
<dbReference type="GO" id="GO:0032196">
    <property type="term" value="P:transposition"/>
    <property type="evidence" value="ECO:0007669"/>
    <property type="project" value="UniProtKB-KW"/>
</dbReference>
<dbReference type="Proteomes" id="UP000035287">
    <property type="component" value="Chromosome"/>
</dbReference>
<dbReference type="PROSITE" id="PS50531">
    <property type="entry name" value="HTH_IS21"/>
    <property type="match status" value="1"/>
</dbReference>
<evidence type="ECO:0000256" key="3">
    <source>
        <dbReference type="ARBA" id="ARBA00023125"/>
    </source>
</evidence>
<feature type="domain" description="HTH IS21-type" evidence="5">
    <location>
        <begin position="5"/>
        <end position="69"/>
    </location>
</feature>
<dbReference type="Gene3D" id="3.30.420.10">
    <property type="entry name" value="Ribonuclease H-like superfamily/Ribonuclease H"/>
    <property type="match status" value="1"/>
</dbReference>
<comment type="similarity">
    <text evidence="1">Belongs to the transposase IS21/IS408/IS1162 family.</text>
</comment>
<dbReference type="Pfam" id="PF22483">
    <property type="entry name" value="Mu-transpos_C_2"/>
    <property type="match status" value="1"/>
</dbReference>
<keyword evidence="8" id="KW-1185">Reference proteome</keyword>
<sequence length="431" mass="49606">MMRLGEAMMILELHRQGLSVTAIARRTGRDPKTVRKYIERGVEVPAYGPRVVGRPSKIAPYMDFLRERVTAFPDLTASRLTREIREMGYMGAYTAVKRYLAAIRPEHDPKPYEVRFETRAGVQGQVDFARFVVEFTDEPGVARIVWLFSMVLSYSRFIFARYVLHQDLQTLLRCHMQAFEALDGVPIEILYDRMKTAVTGEDDQGHIVYNASLLALAKHYRFQPRACRPYRAKTKGKVERPFRYIREDFFLGRSFRNMEDLNAQLVDWLDNVANVRVHGTTQRVVAEAFAEEQEELQRLPEHRFNAVLKLERRVSHDGLVAVGGNYYSVPDRTRRIVEVEQLPDLIRVIDRGIVVAEHPVIEGRRQYRIDRHHRTGRPQPRTPDRPMAMIGRIGDHVPLRSLAIYEAIGASLAMPVPGDCRGRTVDGEGRP</sequence>
<evidence type="ECO:0000256" key="2">
    <source>
        <dbReference type="ARBA" id="ARBA00022578"/>
    </source>
</evidence>
<protein>
    <submittedName>
        <fullName evidence="7">Integrase</fullName>
    </submittedName>
</protein>
<dbReference type="NCBIfam" id="NF033546">
    <property type="entry name" value="transpos_IS21"/>
    <property type="match status" value="1"/>
</dbReference>
<dbReference type="PANTHER" id="PTHR35004">
    <property type="entry name" value="TRANSPOSASE RV3428C-RELATED"/>
    <property type="match status" value="1"/>
</dbReference>
<keyword evidence="4" id="KW-0233">DNA recombination</keyword>
<evidence type="ECO:0000256" key="4">
    <source>
        <dbReference type="ARBA" id="ARBA00023172"/>
    </source>
</evidence>
<dbReference type="Pfam" id="PF00665">
    <property type="entry name" value="rve"/>
    <property type="match status" value="1"/>
</dbReference>
<dbReference type="GO" id="GO:0015074">
    <property type="term" value="P:DNA integration"/>
    <property type="evidence" value="ECO:0007669"/>
    <property type="project" value="InterPro"/>
</dbReference>
<dbReference type="GO" id="GO:0003677">
    <property type="term" value="F:DNA binding"/>
    <property type="evidence" value="ECO:0007669"/>
    <property type="project" value="UniProtKB-KW"/>
</dbReference>
<dbReference type="InterPro" id="IPR009057">
    <property type="entry name" value="Homeodomain-like_sf"/>
</dbReference>
<evidence type="ECO:0000259" key="5">
    <source>
        <dbReference type="PROSITE" id="PS50531"/>
    </source>
</evidence>
<dbReference type="STRING" id="1348774.AB433_04575"/>
<keyword evidence="3" id="KW-0238">DNA-binding</keyword>
<dbReference type="InterPro" id="IPR054353">
    <property type="entry name" value="IstA-like_C"/>
</dbReference>
<organism evidence="7 8">
    <name type="scientific">Croceicoccus naphthovorans</name>
    <dbReference type="NCBI Taxonomy" id="1348774"/>
    <lineage>
        <taxon>Bacteria</taxon>
        <taxon>Pseudomonadati</taxon>
        <taxon>Pseudomonadota</taxon>
        <taxon>Alphaproteobacteria</taxon>
        <taxon>Sphingomonadales</taxon>
        <taxon>Erythrobacteraceae</taxon>
        <taxon>Croceicoccus</taxon>
    </lineage>
</organism>
<dbReference type="EMBL" id="CP011770">
    <property type="protein sequence ID" value="AKM09422.1"/>
    <property type="molecule type" value="Genomic_DNA"/>
</dbReference>
<evidence type="ECO:0000259" key="6">
    <source>
        <dbReference type="PROSITE" id="PS50994"/>
    </source>
</evidence>
<dbReference type="PATRIC" id="fig|1348774.3.peg.961"/>
<dbReference type="RefSeq" id="WP_047820110.1">
    <property type="nucleotide sequence ID" value="NZ_CP011770.1"/>
</dbReference>
<dbReference type="OrthoDB" id="2065409at2"/>
<reference evidence="7 8" key="1">
    <citation type="submission" date="2015-06" db="EMBL/GenBank/DDBJ databases">
        <authorList>
            <person name="Zeng Y."/>
            <person name="Huang Y."/>
        </authorList>
    </citation>
    <scope>NUCLEOTIDE SEQUENCE [LARGE SCALE GENOMIC DNA]</scope>
    <source>
        <strain evidence="7 8">PQ-2</strain>
    </source>
</reference>
<name>A0A0G3XDZ8_9SPHN</name>
<dbReference type="PANTHER" id="PTHR35004:SF6">
    <property type="entry name" value="TRANSPOSASE"/>
    <property type="match status" value="1"/>
</dbReference>
<dbReference type="PROSITE" id="PS50994">
    <property type="entry name" value="INTEGRASE"/>
    <property type="match status" value="1"/>
</dbReference>
<dbReference type="SUPFAM" id="SSF46689">
    <property type="entry name" value="Homeodomain-like"/>
    <property type="match status" value="1"/>
</dbReference>
<dbReference type="AlphaFoldDB" id="A0A0G3XDZ8"/>
<dbReference type="InterPro" id="IPR036397">
    <property type="entry name" value="RNaseH_sf"/>
</dbReference>
<dbReference type="InterPro" id="IPR012337">
    <property type="entry name" value="RNaseH-like_sf"/>
</dbReference>
<dbReference type="Gene3D" id="1.10.10.60">
    <property type="entry name" value="Homeodomain-like"/>
    <property type="match status" value="1"/>
</dbReference>
<dbReference type="InterPro" id="IPR001584">
    <property type="entry name" value="Integrase_cat-core"/>
</dbReference>
<evidence type="ECO:0000313" key="8">
    <source>
        <dbReference type="Proteomes" id="UP000035287"/>
    </source>
</evidence>
<proteinExistence type="inferred from homology"/>